<sequence>MTGNTLISGSTGIGKSHLSLALAKEINESFREKNDPKSVLFVSLTEIIKQIKEGWAYGRNANLTEYEAVKKLVDVDFLIIDDLGAKNGTITPKSDWEQDFLFDIINNRETTIFNTNLDSSELRTVYNARNSSRILKGLEGNTFKAFTIKDKRYTINTVRGEFQ</sequence>
<dbReference type="GO" id="GO:0006260">
    <property type="term" value="P:DNA replication"/>
    <property type="evidence" value="ECO:0007669"/>
    <property type="project" value="TreeGrafter"/>
</dbReference>
<keyword evidence="2" id="KW-0378">Hydrolase</keyword>
<feature type="domain" description="AAA+ ATPase" evidence="1">
    <location>
        <begin position="1"/>
        <end position="138"/>
    </location>
</feature>
<dbReference type="Gene3D" id="3.40.50.300">
    <property type="entry name" value="P-loop containing nucleotide triphosphate hydrolases"/>
    <property type="match status" value="1"/>
</dbReference>
<gene>
    <name evidence="2" type="ORF">SMIDD26_00066</name>
</gene>
<dbReference type="PANTHER" id="PTHR30050:SF4">
    <property type="entry name" value="ATP-BINDING PROTEIN RV3427C IN INSERTION SEQUENCE-RELATED"/>
    <property type="match status" value="1"/>
</dbReference>
<dbReference type="Pfam" id="PF01695">
    <property type="entry name" value="IstB_IS21"/>
    <property type="match status" value="1"/>
</dbReference>
<evidence type="ECO:0000259" key="1">
    <source>
        <dbReference type="SMART" id="SM00382"/>
    </source>
</evidence>
<keyword evidence="2" id="KW-0067">ATP-binding</keyword>
<name>A0A139Q1G8_STRMT</name>
<keyword evidence="2" id="KW-0547">Nucleotide-binding</keyword>
<accession>A0A139Q1G8</accession>
<reference evidence="2 3" key="1">
    <citation type="submission" date="2016-01" db="EMBL/GenBank/DDBJ databases">
        <title>Highly variable Streptococcus oralis are common among viridans streptococci isolated from primates.</title>
        <authorList>
            <person name="Denapaite D."/>
            <person name="Rieger M."/>
            <person name="Koendgen S."/>
            <person name="Brueckner R."/>
            <person name="Ochigava I."/>
            <person name="Kappeler P."/>
            <person name="Maetz-Rensing K."/>
            <person name="Leendertz F."/>
            <person name="Hakenbeck R."/>
        </authorList>
    </citation>
    <scope>NUCLEOTIDE SEQUENCE [LARGE SCALE GENOMIC DNA]</scope>
    <source>
        <strain evidence="2 3">DD26</strain>
    </source>
</reference>
<dbReference type="PANTHER" id="PTHR30050">
    <property type="entry name" value="CHROMOSOMAL REPLICATION INITIATOR PROTEIN DNAA"/>
    <property type="match status" value="1"/>
</dbReference>
<dbReference type="InterPro" id="IPR027417">
    <property type="entry name" value="P-loop_NTPase"/>
</dbReference>
<dbReference type="GO" id="GO:0005524">
    <property type="term" value="F:ATP binding"/>
    <property type="evidence" value="ECO:0007669"/>
    <property type="project" value="InterPro"/>
</dbReference>
<organism evidence="2 3">
    <name type="scientific">Streptococcus mitis</name>
    <dbReference type="NCBI Taxonomy" id="28037"/>
    <lineage>
        <taxon>Bacteria</taxon>
        <taxon>Bacillati</taxon>
        <taxon>Bacillota</taxon>
        <taxon>Bacilli</taxon>
        <taxon>Lactobacillales</taxon>
        <taxon>Streptococcaceae</taxon>
        <taxon>Streptococcus</taxon>
        <taxon>Streptococcus mitis group</taxon>
    </lineage>
</organism>
<evidence type="ECO:0000313" key="3">
    <source>
        <dbReference type="Proteomes" id="UP000070458"/>
    </source>
</evidence>
<proteinExistence type="predicted"/>
<dbReference type="SUPFAM" id="SSF52540">
    <property type="entry name" value="P-loop containing nucleoside triphosphate hydrolases"/>
    <property type="match status" value="1"/>
</dbReference>
<comment type="caution">
    <text evidence="2">The sequence shown here is derived from an EMBL/GenBank/DDBJ whole genome shotgun (WGS) entry which is preliminary data.</text>
</comment>
<dbReference type="InterPro" id="IPR002611">
    <property type="entry name" value="IstB_ATP-bd"/>
</dbReference>
<evidence type="ECO:0000313" key="2">
    <source>
        <dbReference type="EMBL" id="KXT96260.1"/>
    </source>
</evidence>
<dbReference type="PATRIC" id="fig|28037.233.peg.72"/>
<protein>
    <submittedName>
        <fullName evidence="2">Helicase loader DnaI</fullName>
    </submittedName>
</protein>
<dbReference type="SMART" id="SM00382">
    <property type="entry name" value="AAA"/>
    <property type="match status" value="1"/>
</dbReference>
<keyword evidence="2" id="KW-0347">Helicase</keyword>
<dbReference type="InterPro" id="IPR003593">
    <property type="entry name" value="AAA+_ATPase"/>
</dbReference>
<dbReference type="Proteomes" id="UP000070458">
    <property type="component" value="Unassembled WGS sequence"/>
</dbReference>
<dbReference type="EMBL" id="LQOD01000009">
    <property type="protein sequence ID" value="KXT96260.1"/>
    <property type="molecule type" value="Genomic_DNA"/>
</dbReference>
<dbReference type="AlphaFoldDB" id="A0A139Q1G8"/>
<dbReference type="GO" id="GO:0004386">
    <property type="term" value="F:helicase activity"/>
    <property type="evidence" value="ECO:0007669"/>
    <property type="project" value="UniProtKB-KW"/>
</dbReference>